<evidence type="ECO:0000313" key="2">
    <source>
        <dbReference type="Proteomes" id="UP000193675"/>
    </source>
</evidence>
<reference evidence="1 2" key="1">
    <citation type="submission" date="2017-04" db="EMBL/GenBank/DDBJ databases">
        <title>Presence of VIM-2 positive Pseudomonas species in chickens and their surrounding environment.</title>
        <authorList>
            <person name="Zhang R."/>
        </authorList>
    </citation>
    <scope>NUCLEOTIDE SEQUENCE [LARGE SCALE GENOMIC DNA]</scope>
    <source>
        <strain evidence="1 2">DZ-C18</strain>
    </source>
</reference>
<accession>A0A1X1A4P0</accession>
<dbReference type="EMBL" id="NBWC01000005">
    <property type="protein sequence ID" value="ORL66777.1"/>
    <property type="molecule type" value="Genomic_DNA"/>
</dbReference>
<dbReference type="RefSeq" id="WP_084854602.1">
    <property type="nucleotide sequence ID" value="NZ_NBWC01000005.1"/>
</dbReference>
<dbReference type="AlphaFoldDB" id="A0A1X1A4P0"/>
<proteinExistence type="predicted"/>
<dbReference type="Proteomes" id="UP000193675">
    <property type="component" value="Unassembled WGS sequence"/>
</dbReference>
<dbReference type="OrthoDB" id="9181631at2"/>
<organism evidence="1 2">
    <name type="scientific">Pseudomonas putida</name>
    <name type="common">Arthrobacter siderocapsulatus</name>
    <dbReference type="NCBI Taxonomy" id="303"/>
    <lineage>
        <taxon>Bacteria</taxon>
        <taxon>Pseudomonadati</taxon>
        <taxon>Pseudomonadota</taxon>
        <taxon>Gammaproteobacteria</taxon>
        <taxon>Pseudomonadales</taxon>
        <taxon>Pseudomonadaceae</taxon>
        <taxon>Pseudomonas</taxon>
    </lineage>
</organism>
<gene>
    <name evidence="1" type="ORF">B7H17_03775</name>
</gene>
<sequence>MLHLFMPLDQHYDSGFGAVADSFKYAADSLNEPGQSLHFNSNLPVSFLYRHAIELYLKSAIITLHRKFAIPYGDDSASSEPSVIVGNKRKPLYNVHGLGPLYTELRVLLSQEAEALAKVPDTDWVLPPELDEWIAAIETTDSSSTYFRYPVTKDAVLDVKKSTMRREDASKLIQRMQNGGPPVKALMIVNDDYEVVDSFAHDDSNAKEMLTILKETSELFHGLHAMMSYTLAGGM</sequence>
<evidence type="ECO:0000313" key="1">
    <source>
        <dbReference type="EMBL" id="ORL66777.1"/>
    </source>
</evidence>
<name>A0A1X1A4P0_PSEPU</name>
<protein>
    <submittedName>
        <fullName evidence="1">Uncharacterized protein</fullName>
    </submittedName>
</protein>
<comment type="caution">
    <text evidence="1">The sequence shown here is derived from an EMBL/GenBank/DDBJ whole genome shotgun (WGS) entry which is preliminary data.</text>
</comment>